<dbReference type="InterPro" id="IPR036397">
    <property type="entry name" value="RNaseH_sf"/>
</dbReference>
<proteinExistence type="predicted"/>
<name>A0A7J9GQZ4_9ROSI</name>
<dbReference type="OrthoDB" id="1936608at2759"/>
<dbReference type="Pfam" id="PF13456">
    <property type="entry name" value="RVT_3"/>
    <property type="match status" value="1"/>
</dbReference>
<gene>
    <name evidence="2" type="ORF">Gohar_010242</name>
</gene>
<protein>
    <recommendedName>
        <fullName evidence="1">RNase H type-1 domain-containing protein</fullName>
    </recommendedName>
</protein>
<dbReference type="CDD" id="cd06222">
    <property type="entry name" value="RNase_H_like"/>
    <property type="match status" value="1"/>
</dbReference>
<dbReference type="AlphaFoldDB" id="A0A7J9GQZ4"/>
<dbReference type="InterPro" id="IPR002156">
    <property type="entry name" value="RNaseH_domain"/>
</dbReference>
<keyword evidence="3" id="KW-1185">Reference proteome</keyword>
<accession>A0A7J9GQZ4</accession>
<dbReference type="Proteomes" id="UP000593560">
    <property type="component" value="Unassembled WGS sequence"/>
</dbReference>
<dbReference type="GO" id="GO:0004523">
    <property type="term" value="F:RNA-DNA hybrid ribonuclease activity"/>
    <property type="evidence" value="ECO:0007669"/>
    <property type="project" value="InterPro"/>
</dbReference>
<reference evidence="2 3" key="1">
    <citation type="journal article" date="2019" name="Genome Biol. Evol.">
        <title>Insights into the evolution of the New World diploid cottons (Gossypium, subgenus Houzingenia) based on genome sequencing.</title>
        <authorList>
            <person name="Grover C.E."/>
            <person name="Arick M.A. 2nd"/>
            <person name="Thrash A."/>
            <person name="Conover J.L."/>
            <person name="Sanders W.S."/>
            <person name="Peterson D.G."/>
            <person name="Frelichowski J.E."/>
            <person name="Scheffler J.A."/>
            <person name="Scheffler B.E."/>
            <person name="Wendel J.F."/>
        </authorList>
    </citation>
    <scope>NUCLEOTIDE SEQUENCE [LARGE SCALE GENOMIC DNA]</scope>
    <source>
        <strain evidence="2">0</strain>
        <tissue evidence="2">Leaf</tissue>
    </source>
</reference>
<feature type="domain" description="RNase H type-1" evidence="1">
    <location>
        <begin position="112"/>
        <end position="201"/>
    </location>
</feature>
<dbReference type="GO" id="GO:0003676">
    <property type="term" value="F:nucleic acid binding"/>
    <property type="evidence" value="ECO:0007669"/>
    <property type="project" value="InterPro"/>
</dbReference>
<evidence type="ECO:0000313" key="2">
    <source>
        <dbReference type="EMBL" id="MBA0799748.1"/>
    </source>
</evidence>
<evidence type="ECO:0000313" key="3">
    <source>
        <dbReference type="Proteomes" id="UP000593560"/>
    </source>
</evidence>
<dbReference type="InterPro" id="IPR044730">
    <property type="entry name" value="RNase_H-like_dom_plant"/>
</dbReference>
<organism evidence="2 3">
    <name type="scientific">Gossypium harknessii</name>
    <dbReference type="NCBI Taxonomy" id="34285"/>
    <lineage>
        <taxon>Eukaryota</taxon>
        <taxon>Viridiplantae</taxon>
        <taxon>Streptophyta</taxon>
        <taxon>Embryophyta</taxon>
        <taxon>Tracheophyta</taxon>
        <taxon>Spermatophyta</taxon>
        <taxon>Magnoliopsida</taxon>
        <taxon>eudicotyledons</taxon>
        <taxon>Gunneridae</taxon>
        <taxon>Pentapetalae</taxon>
        <taxon>rosids</taxon>
        <taxon>malvids</taxon>
        <taxon>Malvales</taxon>
        <taxon>Malvaceae</taxon>
        <taxon>Malvoideae</taxon>
        <taxon>Gossypium</taxon>
    </lineage>
</organism>
<evidence type="ECO:0000259" key="1">
    <source>
        <dbReference type="Pfam" id="PF13456"/>
    </source>
</evidence>
<dbReference type="Gene3D" id="3.30.420.10">
    <property type="entry name" value="Ribonuclease H-like superfamily/Ribonuclease H"/>
    <property type="match status" value="1"/>
</dbReference>
<sequence length="231" mass="26143">MKKMGYANDWVTKVIRFVHSVRYVVKCNSTLSETFVPERGLKQGDPLSPYLFLFYMEEFSKLLVCAQNNNILKGKVDAALMVWERAQTLSRDFKIFNLTETSVIPPTPVKKDHDGFVLGGCYKFVVKSLDVIWAELEALNEGLKLVGRLKVAQLILESDSAMLVSKVKKRMQDVTILGQRIKQDCKAFNKFDSVQINWIKRCHRCDGTTIHDGSSGDNDDISVVRGWSSAS</sequence>
<comment type="caution">
    <text evidence="2">The sequence shown here is derived from an EMBL/GenBank/DDBJ whole genome shotgun (WGS) entry which is preliminary data.</text>
</comment>
<dbReference type="EMBL" id="JABFAD010000006">
    <property type="protein sequence ID" value="MBA0799748.1"/>
    <property type="molecule type" value="Genomic_DNA"/>
</dbReference>